<dbReference type="GO" id="GO:0015707">
    <property type="term" value="P:nitrite transport"/>
    <property type="evidence" value="ECO:0007669"/>
    <property type="project" value="TreeGrafter"/>
</dbReference>
<dbReference type="GO" id="GO:0005886">
    <property type="term" value="C:plasma membrane"/>
    <property type="evidence" value="ECO:0007669"/>
    <property type="project" value="TreeGrafter"/>
</dbReference>
<feature type="compositionally biased region" description="Basic and acidic residues" evidence="7">
    <location>
        <begin position="303"/>
        <end position="312"/>
    </location>
</feature>
<dbReference type="Gene3D" id="1.20.1080.10">
    <property type="entry name" value="Glycerol uptake facilitator protein"/>
    <property type="match status" value="1"/>
</dbReference>
<dbReference type="Pfam" id="PF01226">
    <property type="entry name" value="Form_Nir_trans"/>
    <property type="match status" value="1"/>
</dbReference>
<keyword evidence="5 8" id="KW-0472">Membrane</keyword>
<gene>
    <name evidence="9" type="ORF">EN45_000050</name>
</gene>
<evidence type="ECO:0000256" key="3">
    <source>
        <dbReference type="ARBA" id="ARBA00022692"/>
    </source>
</evidence>
<evidence type="ECO:0000256" key="5">
    <source>
        <dbReference type="ARBA" id="ARBA00023136"/>
    </source>
</evidence>
<feature type="transmembrane region" description="Helical" evidence="8">
    <location>
        <begin position="110"/>
        <end position="134"/>
    </location>
</feature>
<dbReference type="InterPro" id="IPR023271">
    <property type="entry name" value="Aquaporin-like"/>
</dbReference>
<evidence type="ECO:0000256" key="2">
    <source>
        <dbReference type="ARBA" id="ARBA00022448"/>
    </source>
</evidence>
<accession>A0A167V1E7</accession>
<reference evidence="9" key="1">
    <citation type="journal article" date="2014" name="Genome Announc.">
        <title>Complete sequencing and chromosome-scale genome assembly of the industrial progenitor strain P2niaD18 from the penicillin producer Penicillium chrysogenum.</title>
        <authorList>
            <person name="Specht T."/>
            <person name="Dahlmann T.A."/>
            <person name="Zadra I."/>
            <person name="Kurnsteiner H."/>
            <person name="Kuck U."/>
        </authorList>
    </citation>
    <scope>NUCLEOTIDE SEQUENCE [LARGE SCALE GENOMIC DNA]</scope>
    <source>
        <strain evidence="9">P2niaD18</strain>
    </source>
</reference>
<protein>
    <submittedName>
        <fullName evidence="9">Putative formate transporter</fullName>
    </submittedName>
</protein>
<dbReference type="PANTHER" id="PTHR30520">
    <property type="entry name" value="FORMATE TRANSPORTER-RELATED"/>
    <property type="match status" value="1"/>
</dbReference>
<keyword evidence="3 8" id="KW-0812">Transmembrane</keyword>
<dbReference type="Proteomes" id="UP000076449">
    <property type="component" value="Chromosome I"/>
</dbReference>
<dbReference type="PhylomeDB" id="A0A167V1E7"/>
<comment type="subcellular location">
    <subcellularLocation>
        <location evidence="1">Membrane</location>
        <topology evidence="1">Multi-pass membrane protein</topology>
    </subcellularLocation>
</comment>
<feature type="transmembrane region" description="Helical" evidence="8">
    <location>
        <begin position="241"/>
        <end position="260"/>
    </location>
</feature>
<evidence type="ECO:0000256" key="8">
    <source>
        <dbReference type="SAM" id="Phobius"/>
    </source>
</evidence>
<dbReference type="AlphaFoldDB" id="A0A167V1E7"/>
<evidence type="ECO:0000256" key="6">
    <source>
        <dbReference type="ARBA" id="ARBA00049660"/>
    </source>
</evidence>
<comment type="similarity">
    <text evidence="6">Belongs to the FNT transporter (TC 1.A.16) family.</text>
</comment>
<sequence>MTFDALSPREVTEAVSGTGAHKGNMRLDKVFFSAVSAGCLLAFACGTTLSTTATPWFQDNAPGLIRTIGALVFPYGLCMILLTSADLCTGSFMFTTLAVLHRRLTWSRMLIHWAVTFIGNLAGSLFIVAIIFGYGNAFSAEPFRSAVISFAIKKQVTPDFHMIFLRGIGCNWLVCLACFFGIQGRDLASKIIGIWLPTFAFVSLGFDHVVANMTFIPLGIWLGAPQITIGFYIWKGIIPALLGNIIGGGVFCGTFYWYMYLVDLNTLPLYGEERTQSNSLKSASCSGRAGTKRPDIETSAAGFDDRNRHMKE</sequence>
<organism evidence="9">
    <name type="scientific">Penicillium chrysogenum</name>
    <name type="common">Penicillium notatum</name>
    <dbReference type="NCBI Taxonomy" id="5076"/>
    <lineage>
        <taxon>Eukaryota</taxon>
        <taxon>Fungi</taxon>
        <taxon>Dikarya</taxon>
        <taxon>Ascomycota</taxon>
        <taxon>Pezizomycotina</taxon>
        <taxon>Eurotiomycetes</taxon>
        <taxon>Eurotiomycetidae</taxon>
        <taxon>Eurotiales</taxon>
        <taxon>Aspergillaceae</taxon>
        <taxon>Penicillium</taxon>
        <taxon>Penicillium chrysogenum species complex</taxon>
    </lineage>
</organism>
<dbReference type="PANTHER" id="PTHR30520:SF6">
    <property type="entry name" value="FORMATE_NITRATE FAMILY TRANSPORTER (EUROFUNG)"/>
    <property type="match status" value="1"/>
</dbReference>
<feature type="transmembrane region" description="Helical" evidence="8">
    <location>
        <begin position="215"/>
        <end position="234"/>
    </location>
</feature>
<feature type="region of interest" description="Disordered" evidence="7">
    <location>
        <begin position="280"/>
        <end position="312"/>
    </location>
</feature>
<dbReference type="EMBL" id="CM002798">
    <property type="protein sequence ID" value="KZN89899.1"/>
    <property type="molecule type" value="Genomic_DNA"/>
</dbReference>
<name>A0A167V1E7_PENCH</name>
<feature type="transmembrane region" description="Helical" evidence="8">
    <location>
        <begin position="73"/>
        <end position="98"/>
    </location>
</feature>
<dbReference type="InterPro" id="IPR024002">
    <property type="entry name" value="For/NO2_transpt_CS"/>
</dbReference>
<dbReference type="GO" id="GO:0015513">
    <property type="term" value="F:high-affinity secondary active nitrite transmembrane transporter activity"/>
    <property type="evidence" value="ECO:0007669"/>
    <property type="project" value="TreeGrafter"/>
</dbReference>
<dbReference type="OMA" id="MIWFPIM"/>
<dbReference type="PROSITE" id="PS01006">
    <property type="entry name" value="FORMATE_NITRITE_TP_2"/>
    <property type="match status" value="1"/>
</dbReference>
<proteinExistence type="inferred from homology"/>
<evidence type="ECO:0000256" key="4">
    <source>
        <dbReference type="ARBA" id="ARBA00022989"/>
    </source>
</evidence>
<evidence type="ECO:0000256" key="1">
    <source>
        <dbReference type="ARBA" id="ARBA00004141"/>
    </source>
</evidence>
<keyword evidence="4 8" id="KW-1133">Transmembrane helix</keyword>
<keyword evidence="2" id="KW-0813">Transport</keyword>
<dbReference type="FunFam" id="1.20.1080.10:FF:000011">
    <property type="entry name" value="Formate family transporter"/>
    <property type="match status" value="1"/>
</dbReference>
<evidence type="ECO:0000313" key="9">
    <source>
        <dbReference type="EMBL" id="KZN89899.1"/>
    </source>
</evidence>
<evidence type="ECO:0000256" key="7">
    <source>
        <dbReference type="SAM" id="MobiDB-lite"/>
    </source>
</evidence>
<dbReference type="InterPro" id="IPR000292">
    <property type="entry name" value="For/NO2_transpt"/>
</dbReference>
<feature type="transmembrane region" description="Helical" evidence="8">
    <location>
        <begin position="30"/>
        <end position="53"/>
    </location>
</feature>
<feature type="transmembrane region" description="Helical" evidence="8">
    <location>
        <begin position="191"/>
        <end position="209"/>
    </location>
</feature>
<feature type="transmembrane region" description="Helical" evidence="8">
    <location>
        <begin position="163"/>
        <end position="182"/>
    </location>
</feature>